<dbReference type="Proteomes" id="UP000005532">
    <property type="component" value="Unassembled WGS sequence"/>
</dbReference>
<evidence type="ECO:0000313" key="1">
    <source>
        <dbReference type="EMBL" id="EER48036.1"/>
    </source>
</evidence>
<comment type="caution">
    <text evidence="1">The sequence shown here is derived from an EMBL/GenBank/DDBJ whole genome shotgun (WGS) entry which is preliminary data.</text>
</comment>
<reference evidence="1 2" key="1">
    <citation type="journal article" date="2010" name="Vet. Microbiol.">
        <title>Production of haemolysins by strains of the Actinobacillus minor/porcitonsillarum complex.</title>
        <authorList>
            <person name="Arya G."/>
            <person name="Niven D.F."/>
        </authorList>
    </citation>
    <scope>NUCLEOTIDE SEQUENCE [LARGE SCALE GENOMIC DNA]</scope>
    <source>
        <strain evidence="1 2">NM305</strain>
    </source>
</reference>
<feature type="non-terminal residue" evidence="1">
    <location>
        <position position="37"/>
    </location>
</feature>
<organism evidence="1 2">
    <name type="scientific">Actinobacillus minor NM305</name>
    <dbReference type="NCBI Taxonomy" id="637911"/>
    <lineage>
        <taxon>Bacteria</taxon>
        <taxon>Pseudomonadati</taxon>
        <taxon>Pseudomonadota</taxon>
        <taxon>Gammaproteobacteria</taxon>
        <taxon>Pasteurellales</taxon>
        <taxon>Pasteurellaceae</taxon>
        <taxon>Actinobacillus</taxon>
    </lineage>
</organism>
<dbReference type="AlphaFoldDB" id="C5RZ80"/>
<evidence type="ECO:0000313" key="2">
    <source>
        <dbReference type="Proteomes" id="UP000005532"/>
    </source>
</evidence>
<accession>C5RZ80</accession>
<proteinExistence type="predicted"/>
<name>C5RZ80_9PAST</name>
<gene>
    <name evidence="1" type="ORF">AM305_05013</name>
</gene>
<protein>
    <submittedName>
        <fullName evidence="1">Uncharacterized protein</fullName>
    </submittedName>
</protein>
<dbReference type="EMBL" id="ACQL01000032">
    <property type="protein sequence ID" value="EER48036.1"/>
    <property type="molecule type" value="Genomic_DNA"/>
</dbReference>
<sequence>MADIINKTATSLTTKGFGLKAEDGSAVTQSLGNTIEV</sequence>